<evidence type="ECO:0000256" key="3">
    <source>
        <dbReference type="ARBA" id="ARBA00022490"/>
    </source>
</evidence>
<dbReference type="GO" id="GO:0005737">
    <property type="term" value="C:cytoplasm"/>
    <property type="evidence" value="ECO:0007669"/>
    <property type="project" value="UniProtKB-SubCell"/>
</dbReference>
<evidence type="ECO:0000256" key="2">
    <source>
        <dbReference type="ARBA" id="ARBA00005369"/>
    </source>
</evidence>
<name>A0AAU9CTZ1_9BACT</name>
<keyword evidence="5 7" id="KW-0808">Transferase</keyword>
<dbReference type="SUPFAM" id="SSF53335">
    <property type="entry name" value="S-adenosyl-L-methionine-dependent methyltransferases"/>
    <property type="match status" value="1"/>
</dbReference>
<evidence type="ECO:0000313" key="9">
    <source>
        <dbReference type="Proteomes" id="UP001348817"/>
    </source>
</evidence>
<keyword evidence="3 7" id="KW-0963">Cytoplasm</keyword>
<dbReference type="PANTHER" id="PTHR11579">
    <property type="entry name" value="PROTEIN-L-ISOASPARTATE O-METHYLTRANSFERASE"/>
    <property type="match status" value="1"/>
</dbReference>
<sequence length="219" mass="24104">MTPADSYKHKGLRRKLVETLKGKGIRDENVLSAIGALPRHWFFESAFWDHAYQDKAFPIGNGQTISQPYTVAFMTELLDVKAGDHILEIGTGSGYQAAILSLLGASVYTVECISELHESAKNTLETIGIEAVNFLLADGSKGWAENAPYDKIIVTAASPAIPAPLMEQLKIGGKLVIPLGDRNQQRMTRMTKTGQKKAERETFGHFRFVPLVGENGWED</sequence>
<protein>
    <recommendedName>
        <fullName evidence="7">Protein-L-isoaspartate O-methyltransferase</fullName>
        <ecNumber evidence="7">2.1.1.77</ecNumber>
    </recommendedName>
    <alternativeName>
        <fullName evidence="7">L-isoaspartyl protein carboxyl methyltransferase</fullName>
    </alternativeName>
    <alternativeName>
        <fullName evidence="7">Protein L-isoaspartyl methyltransferase</fullName>
    </alternativeName>
    <alternativeName>
        <fullName evidence="7">Protein-beta-aspartate methyltransferase</fullName>
        <shortName evidence="7">PIMT</shortName>
    </alternativeName>
</protein>
<comment type="similarity">
    <text evidence="2 7">Belongs to the methyltransferase superfamily. L-isoaspartyl/D-aspartyl protein methyltransferase family.</text>
</comment>
<evidence type="ECO:0000256" key="7">
    <source>
        <dbReference type="HAMAP-Rule" id="MF_00090"/>
    </source>
</evidence>
<keyword evidence="6 7" id="KW-0949">S-adenosyl-L-methionine</keyword>
<dbReference type="EC" id="2.1.1.77" evidence="7"/>
<organism evidence="8 9">
    <name type="scientific">Fulvitalea axinellae</name>
    <dbReference type="NCBI Taxonomy" id="1182444"/>
    <lineage>
        <taxon>Bacteria</taxon>
        <taxon>Pseudomonadati</taxon>
        <taxon>Bacteroidota</taxon>
        <taxon>Cytophagia</taxon>
        <taxon>Cytophagales</taxon>
        <taxon>Persicobacteraceae</taxon>
        <taxon>Fulvitalea</taxon>
    </lineage>
</organism>
<dbReference type="KEGG" id="fax:FUAX_13340"/>
<reference evidence="8 9" key="1">
    <citation type="submission" date="2021-12" db="EMBL/GenBank/DDBJ databases">
        <title>Genome sequencing of bacteria with rrn-lacking chromosome and rrn-plasmid.</title>
        <authorList>
            <person name="Anda M."/>
            <person name="Iwasaki W."/>
        </authorList>
    </citation>
    <scope>NUCLEOTIDE SEQUENCE [LARGE SCALE GENOMIC DNA]</scope>
    <source>
        <strain evidence="8 9">DSM 100852</strain>
    </source>
</reference>
<dbReference type="InterPro" id="IPR029063">
    <property type="entry name" value="SAM-dependent_MTases_sf"/>
</dbReference>
<evidence type="ECO:0000256" key="1">
    <source>
        <dbReference type="ARBA" id="ARBA00004496"/>
    </source>
</evidence>
<accession>A0AAU9CTZ1</accession>
<dbReference type="CDD" id="cd02440">
    <property type="entry name" value="AdoMet_MTases"/>
    <property type="match status" value="1"/>
</dbReference>
<dbReference type="PROSITE" id="PS01279">
    <property type="entry name" value="PCMT"/>
    <property type="match status" value="1"/>
</dbReference>
<dbReference type="RefSeq" id="WP_338394128.1">
    <property type="nucleotide sequence ID" value="NZ_AP025314.1"/>
</dbReference>
<comment type="function">
    <text evidence="7">Catalyzes the methyl esterification of L-isoaspartyl residues in peptides and proteins that result from spontaneous decomposition of normal L-aspartyl and L-asparaginyl residues. It plays a role in the repair and/or degradation of damaged proteins.</text>
</comment>
<dbReference type="Gene3D" id="3.40.50.150">
    <property type="entry name" value="Vaccinia Virus protein VP39"/>
    <property type="match status" value="1"/>
</dbReference>
<keyword evidence="4 7" id="KW-0489">Methyltransferase</keyword>
<gene>
    <name evidence="7 8" type="primary">pcm</name>
    <name evidence="8" type="ORF">FUAX_13340</name>
</gene>
<dbReference type="PANTHER" id="PTHR11579:SF0">
    <property type="entry name" value="PROTEIN-L-ISOASPARTATE(D-ASPARTATE) O-METHYLTRANSFERASE"/>
    <property type="match status" value="1"/>
</dbReference>
<evidence type="ECO:0000313" key="8">
    <source>
        <dbReference type="EMBL" id="BDD08902.1"/>
    </source>
</evidence>
<dbReference type="GO" id="GO:0030091">
    <property type="term" value="P:protein repair"/>
    <property type="evidence" value="ECO:0007669"/>
    <property type="project" value="UniProtKB-UniRule"/>
</dbReference>
<proteinExistence type="inferred from homology"/>
<keyword evidence="9" id="KW-1185">Reference proteome</keyword>
<dbReference type="InterPro" id="IPR000682">
    <property type="entry name" value="PCMT"/>
</dbReference>
<dbReference type="Proteomes" id="UP001348817">
    <property type="component" value="Chromosome"/>
</dbReference>
<evidence type="ECO:0000256" key="6">
    <source>
        <dbReference type="ARBA" id="ARBA00022691"/>
    </source>
</evidence>
<dbReference type="HAMAP" id="MF_00090">
    <property type="entry name" value="PIMT"/>
    <property type="match status" value="1"/>
</dbReference>
<comment type="catalytic activity">
    <reaction evidence="7">
        <text>[protein]-L-isoaspartate + S-adenosyl-L-methionine = [protein]-L-isoaspartate alpha-methyl ester + S-adenosyl-L-homocysteine</text>
        <dbReference type="Rhea" id="RHEA:12705"/>
        <dbReference type="Rhea" id="RHEA-COMP:12143"/>
        <dbReference type="Rhea" id="RHEA-COMP:12144"/>
        <dbReference type="ChEBI" id="CHEBI:57856"/>
        <dbReference type="ChEBI" id="CHEBI:59789"/>
        <dbReference type="ChEBI" id="CHEBI:90596"/>
        <dbReference type="ChEBI" id="CHEBI:90598"/>
        <dbReference type="EC" id="2.1.1.77"/>
    </reaction>
</comment>
<feature type="active site" evidence="7">
    <location>
        <position position="66"/>
    </location>
</feature>
<dbReference type="GO" id="GO:0032259">
    <property type="term" value="P:methylation"/>
    <property type="evidence" value="ECO:0007669"/>
    <property type="project" value="UniProtKB-KW"/>
</dbReference>
<evidence type="ECO:0000256" key="4">
    <source>
        <dbReference type="ARBA" id="ARBA00022603"/>
    </source>
</evidence>
<comment type="subcellular location">
    <subcellularLocation>
        <location evidence="1 7">Cytoplasm</location>
    </subcellularLocation>
</comment>
<dbReference type="NCBIfam" id="NF001453">
    <property type="entry name" value="PRK00312.1"/>
    <property type="match status" value="1"/>
</dbReference>
<dbReference type="AlphaFoldDB" id="A0AAU9CTZ1"/>
<dbReference type="GO" id="GO:0004719">
    <property type="term" value="F:protein-L-isoaspartate (D-aspartate) O-methyltransferase activity"/>
    <property type="evidence" value="ECO:0007669"/>
    <property type="project" value="UniProtKB-UniRule"/>
</dbReference>
<dbReference type="Pfam" id="PF01135">
    <property type="entry name" value="PCMT"/>
    <property type="match status" value="1"/>
</dbReference>
<dbReference type="EMBL" id="AP025314">
    <property type="protein sequence ID" value="BDD08902.1"/>
    <property type="molecule type" value="Genomic_DNA"/>
</dbReference>
<dbReference type="FunFam" id="3.40.50.150:FF:000010">
    <property type="entry name" value="Protein-L-isoaspartate O-methyltransferase"/>
    <property type="match status" value="1"/>
</dbReference>
<evidence type="ECO:0000256" key="5">
    <source>
        <dbReference type="ARBA" id="ARBA00022679"/>
    </source>
</evidence>
<dbReference type="NCBIfam" id="TIGR00080">
    <property type="entry name" value="pimt"/>
    <property type="match status" value="1"/>
</dbReference>